<dbReference type="PANTHER" id="PTHR43859">
    <property type="entry name" value="ACYL-ACTIVATING ENZYME"/>
    <property type="match status" value="1"/>
</dbReference>
<reference evidence="7" key="1">
    <citation type="submission" date="2016-12" db="EMBL/GenBank/DDBJ databases">
        <title>Draft Genome Sequences od Carboxydothermus pertinax and islandicus, Hydrogenogenic Carboxydotrophic Bacteria.</title>
        <authorList>
            <person name="Fukuyama Y."/>
            <person name="Ohmae K."/>
            <person name="Yoneda Y."/>
            <person name="Yoshida T."/>
            <person name="Sako Y."/>
        </authorList>
    </citation>
    <scope>NUCLEOTIDE SEQUENCE [LARGE SCALE GENOMIC DNA]</scope>
    <source>
        <strain evidence="7">SET</strain>
    </source>
</reference>
<comment type="similarity">
    <text evidence="1">Belongs to the ATP-dependent AMP-binding enzyme family.</text>
</comment>
<evidence type="ECO:0000256" key="2">
    <source>
        <dbReference type="ARBA" id="ARBA00022598"/>
    </source>
</evidence>
<dbReference type="Proteomes" id="UP000187338">
    <property type="component" value="Unassembled WGS sequence"/>
</dbReference>
<dbReference type="AlphaFoldDB" id="A0A1L8D021"/>
<dbReference type="PANTHER" id="PTHR43859:SF4">
    <property type="entry name" value="BUTANOATE--COA LIGASE AAE1-RELATED"/>
    <property type="match status" value="1"/>
</dbReference>
<name>A0A1L8D021_9THEO</name>
<comment type="caution">
    <text evidence="6">The sequence shown here is derived from an EMBL/GenBank/DDBJ whole genome shotgun (WGS) entry which is preliminary data.</text>
</comment>
<dbReference type="GO" id="GO:0006631">
    <property type="term" value="P:fatty acid metabolic process"/>
    <property type="evidence" value="ECO:0007669"/>
    <property type="project" value="UniProtKB-KW"/>
</dbReference>
<dbReference type="InterPro" id="IPR045851">
    <property type="entry name" value="AMP-bd_C_sf"/>
</dbReference>
<protein>
    <submittedName>
        <fullName evidence="6">Long-chain fatty acid--CoA ligase</fullName>
    </submittedName>
</protein>
<dbReference type="Pfam" id="PF13193">
    <property type="entry name" value="AMP-binding_C"/>
    <property type="match status" value="1"/>
</dbReference>
<dbReference type="EMBL" id="BDJL01000008">
    <property type="protein sequence ID" value="GAV24510.1"/>
    <property type="molecule type" value="Genomic_DNA"/>
</dbReference>
<keyword evidence="2 6" id="KW-0436">Ligase</keyword>
<proteinExistence type="inferred from homology"/>
<dbReference type="GO" id="GO:0016874">
    <property type="term" value="F:ligase activity"/>
    <property type="evidence" value="ECO:0007669"/>
    <property type="project" value="UniProtKB-KW"/>
</dbReference>
<evidence type="ECO:0000256" key="4">
    <source>
        <dbReference type="ARBA" id="ARBA00023098"/>
    </source>
</evidence>
<dbReference type="Gene3D" id="3.30.300.30">
    <property type="match status" value="1"/>
</dbReference>
<organism evidence="6 7">
    <name type="scientific">Carboxydothermus islandicus</name>
    <dbReference type="NCBI Taxonomy" id="661089"/>
    <lineage>
        <taxon>Bacteria</taxon>
        <taxon>Bacillati</taxon>
        <taxon>Bacillota</taxon>
        <taxon>Clostridia</taxon>
        <taxon>Thermoanaerobacterales</taxon>
        <taxon>Thermoanaerobacteraceae</taxon>
        <taxon>Carboxydothermus</taxon>
    </lineage>
</organism>
<dbReference type="STRING" id="661089.ciss_04430"/>
<evidence type="ECO:0000313" key="6">
    <source>
        <dbReference type="EMBL" id="GAV24510.1"/>
    </source>
</evidence>
<keyword evidence="7" id="KW-1185">Reference proteome</keyword>
<gene>
    <name evidence="6" type="ORF">ciss_04430</name>
</gene>
<dbReference type="SUPFAM" id="SSF56801">
    <property type="entry name" value="Acetyl-CoA synthetase-like"/>
    <property type="match status" value="1"/>
</dbReference>
<evidence type="ECO:0000256" key="1">
    <source>
        <dbReference type="ARBA" id="ARBA00006432"/>
    </source>
</evidence>
<evidence type="ECO:0000313" key="7">
    <source>
        <dbReference type="Proteomes" id="UP000187338"/>
    </source>
</evidence>
<accession>A0A1L8D021</accession>
<sequence length="78" mass="8903">MGVPDAYRGETVKAYIVVKEGETLTEQEVIEFCNAHLARYKVPRLVEFRSELPKTAVGKVLRRLLREEELKKLGGEKS</sequence>
<evidence type="ECO:0000256" key="3">
    <source>
        <dbReference type="ARBA" id="ARBA00022832"/>
    </source>
</evidence>
<dbReference type="InterPro" id="IPR025110">
    <property type="entry name" value="AMP-bd_C"/>
</dbReference>
<keyword evidence="3" id="KW-0276">Fatty acid metabolism</keyword>
<feature type="domain" description="AMP-binding enzyme C-terminal" evidence="5">
    <location>
        <begin position="2"/>
        <end position="59"/>
    </location>
</feature>
<keyword evidence="4" id="KW-0443">Lipid metabolism</keyword>
<evidence type="ECO:0000259" key="5">
    <source>
        <dbReference type="Pfam" id="PF13193"/>
    </source>
</evidence>